<sequence>MDGDEPERRHAQDEEYTAKIIKLMDHKNVEVTLNVGEIIFLLRSIGTCQTSIIAAVGAAMSVGHQTEMIENIKVAREYINISIGHSNSLLHSIADRVLKDAE</sequence>
<organism evidence="1 2">
    <name type="scientific">Methylorubrum extorquens (strain CM4 / NCIMB 13688)</name>
    <name type="common">Methylobacterium extorquens</name>
    <dbReference type="NCBI Taxonomy" id="440085"/>
    <lineage>
        <taxon>Bacteria</taxon>
        <taxon>Pseudomonadati</taxon>
        <taxon>Pseudomonadota</taxon>
        <taxon>Alphaproteobacteria</taxon>
        <taxon>Hyphomicrobiales</taxon>
        <taxon>Methylobacteriaceae</taxon>
        <taxon>Methylorubrum</taxon>
    </lineage>
</organism>
<reference evidence="1 2" key="2">
    <citation type="journal article" date="2012" name="J. Bacteriol.">
        <title>Complete genome sequences of six strains of the genus Methylobacterium.</title>
        <authorList>
            <person name="Marx C.J."/>
            <person name="Bringel F."/>
            <person name="Chistoserdova L."/>
            <person name="Moulin L."/>
            <person name="Farhan Ul Haque M."/>
            <person name="Fleischman D.E."/>
            <person name="Gruffaz C."/>
            <person name="Jourand P."/>
            <person name="Knief C."/>
            <person name="Lee M.C."/>
            <person name="Muller E.E."/>
            <person name="Nadalig T."/>
            <person name="Peyraud R."/>
            <person name="Roselli S."/>
            <person name="Russ L."/>
            <person name="Goodwin L.A."/>
            <person name="Ivanova N."/>
            <person name="Kyrpides N."/>
            <person name="Lajus A."/>
            <person name="Land M.L."/>
            <person name="Medigue C."/>
            <person name="Mikhailova N."/>
            <person name="Nolan M."/>
            <person name="Woyke T."/>
            <person name="Stolyar S."/>
            <person name="Vorholt J.A."/>
            <person name="Vuilleumier S."/>
        </authorList>
    </citation>
    <scope>NUCLEOTIDE SEQUENCE [LARGE SCALE GENOMIC DNA]</scope>
    <source>
        <strain evidence="2">CM4 / NCIMB 13688</strain>
    </source>
</reference>
<gene>
    <name evidence="1" type="ordered locus">Mchl_1627</name>
</gene>
<name>B7KTG4_METC4</name>
<dbReference type="Proteomes" id="UP000002385">
    <property type="component" value="Chromosome"/>
</dbReference>
<evidence type="ECO:0000313" key="1">
    <source>
        <dbReference type="EMBL" id="ACK82491.1"/>
    </source>
</evidence>
<evidence type="ECO:0000313" key="2">
    <source>
        <dbReference type="Proteomes" id="UP000002385"/>
    </source>
</evidence>
<proteinExistence type="predicted"/>
<dbReference type="EMBL" id="CP001298">
    <property type="protein sequence ID" value="ACK82491.1"/>
    <property type="molecule type" value="Genomic_DNA"/>
</dbReference>
<dbReference type="RefSeq" id="WP_015950310.1">
    <property type="nucleotide sequence ID" value="NC_011757.1"/>
</dbReference>
<accession>B7KTG4</accession>
<reference evidence="2" key="1">
    <citation type="submission" date="2008-12" db="EMBL/GenBank/DDBJ databases">
        <title>Complete sequence of chromosome of Methylobacterium chloromethanicum CM4.</title>
        <authorList>
            <consortium name="US DOE Joint Genome Institute"/>
            <person name="Lucas S."/>
            <person name="Copeland A."/>
            <person name="Lapidus A."/>
            <person name="Glavina del Rio T."/>
            <person name="Dalin E."/>
            <person name="Tice H."/>
            <person name="Bruce D."/>
            <person name="Goodwin L."/>
            <person name="Pitluck S."/>
            <person name="Chertkov O."/>
            <person name="Brettin T."/>
            <person name="Detter J.C."/>
            <person name="Han C."/>
            <person name="Larimer F."/>
            <person name="Land M."/>
            <person name="Hauser L."/>
            <person name="Kyrpides N."/>
            <person name="Mikhailova N."/>
            <person name="Marx C."/>
            <person name="Richardson P."/>
        </authorList>
    </citation>
    <scope>NUCLEOTIDE SEQUENCE [LARGE SCALE GENOMIC DNA]</scope>
    <source>
        <strain evidence="2">CM4 / NCIMB 13688</strain>
    </source>
</reference>
<dbReference type="AlphaFoldDB" id="B7KTG4"/>
<dbReference type="KEGG" id="mch:Mchl_1627"/>
<protein>
    <submittedName>
        <fullName evidence="1">Uncharacterized protein</fullName>
    </submittedName>
</protein>
<dbReference type="HOGENOM" id="CLU_2274030_0_0_5"/>